<proteinExistence type="predicted"/>
<accession>A0A5E7CB74</accession>
<sequence length="175" mass="20306">MIIKKTDAIGLIFAEIYKSKNIFTSPTSACDKHFTFECVRRYLDISRHLNRRWPYTIRYLQSIYGDNILTNVFEQFDTTGSNYKNLNDAACGIFFNNTAKNSHIDFELLLYEDFRNGRDISASYTTTQPLEKSTLIPYDLESIYTTLMFYGRAYAPSALYVNLTLEPGKTYRVNS</sequence>
<reference evidence="1 2" key="1">
    <citation type="submission" date="2019-09" db="EMBL/GenBank/DDBJ databases">
        <authorList>
            <person name="Chandra G."/>
            <person name="Truman W A."/>
        </authorList>
    </citation>
    <scope>NUCLEOTIDE SEQUENCE [LARGE SCALE GENOMIC DNA]</scope>
    <source>
        <strain evidence="1">PS704</strain>
    </source>
</reference>
<organism evidence="1 2">
    <name type="scientific">Pseudomonas fluorescens</name>
    <dbReference type="NCBI Taxonomy" id="294"/>
    <lineage>
        <taxon>Bacteria</taxon>
        <taxon>Pseudomonadati</taxon>
        <taxon>Pseudomonadota</taxon>
        <taxon>Gammaproteobacteria</taxon>
        <taxon>Pseudomonadales</taxon>
        <taxon>Pseudomonadaceae</taxon>
        <taxon>Pseudomonas</taxon>
    </lineage>
</organism>
<evidence type="ECO:0000313" key="2">
    <source>
        <dbReference type="Proteomes" id="UP000326557"/>
    </source>
</evidence>
<dbReference type="Proteomes" id="UP000326557">
    <property type="component" value="Unassembled WGS sequence"/>
</dbReference>
<dbReference type="EMBL" id="CABVHP010000005">
    <property type="protein sequence ID" value="VVN92891.1"/>
    <property type="molecule type" value="Genomic_DNA"/>
</dbReference>
<gene>
    <name evidence="1" type="ORF">PS704_02021</name>
</gene>
<dbReference type="AlphaFoldDB" id="A0A5E7CB74"/>
<name>A0A5E7CB74_PSEFL</name>
<evidence type="ECO:0000313" key="1">
    <source>
        <dbReference type="EMBL" id="VVN92891.1"/>
    </source>
</evidence>
<protein>
    <submittedName>
        <fullName evidence="1">Uncharacterized protein</fullName>
    </submittedName>
</protein>